<protein>
    <submittedName>
        <fullName evidence="1">Uncharacterized protein</fullName>
    </submittedName>
</protein>
<proteinExistence type="predicted"/>
<keyword evidence="2" id="KW-1185">Reference proteome</keyword>
<comment type="caution">
    <text evidence="1">The sequence shown here is derived from an EMBL/GenBank/DDBJ whole genome shotgun (WGS) entry which is preliminary data.</text>
</comment>
<sequence length="235" mass="27123">MAIVCSSWCTINMGTSGRHVTHAGGNDREYVIQANCMASRMCLLVMAVEVMGGTWVVEQPSSSLLRFYPRVMDTFSMFRVTWATRWWMGHYHSKTPKRHIAWSNSKEIGLLNMGKLRGWQYHSEEYQKHKTATTTVSKNGKKSFQGRKKQLKASQTYPYRFGLRMVRILPRLLATGCKDVGEPPADFDALTCFRLQEYDDLWEDACMLDVLKYIYGNRSLKIPVEWRGHLLPSQP</sequence>
<accession>A0ABP0LSL0</accession>
<organism evidence="1 2">
    <name type="scientific">Durusdinium trenchii</name>
    <dbReference type="NCBI Taxonomy" id="1381693"/>
    <lineage>
        <taxon>Eukaryota</taxon>
        <taxon>Sar</taxon>
        <taxon>Alveolata</taxon>
        <taxon>Dinophyceae</taxon>
        <taxon>Suessiales</taxon>
        <taxon>Symbiodiniaceae</taxon>
        <taxon>Durusdinium</taxon>
    </lineage>
</organism>
<gene>
    <name evidence="1" type="ORF">CCMP2556_LOCUS22505</name>
</gene>
<reference evidence="1 2" key="1">
    <citation type="submission" date="2024-02" db="EMBL/GenBank/DDBJ databases">
        <authorList>
            <person name="Chen Y."/>
            <person name="Shah S."/>
            <person name="Dougan E. K."/>
            <person name="Thang M."/>
            <person name="Chan C."/>
        </authorList>
    </citation>
    <scope>NUCLEOTIDE SEQUENCE [LARGE SCALE GENOMIC DNA]</scope>
</reference>
<name>A0ABP0LSL0_9DINO</name>
<dbReference type="Proteomes" id="UP001642484">
    <property type="component" value="Unassembled WGS sequence"/>
</dbReference>
<evidence type="ECO:0000313" key="2">
    <source>
        <dbReference type="Proteomes" id="UP001642484"/>
    </source>
</evidence>
<dbReference type="EMBL" id="CAXAMN010014002">
    <property type="protein sequence ID" value="CAK9042222.1"/>
    <property type="molecule type" value="Genomic_DNA"/>
</dbReference>
<evidence type="ECO:0000313" key="1">
    <source>
        <dbReference type="EMBL" id="CAK9042222.1"/>
    </source>
</evidence>